<evidence type="ECO:0000256" key="1">
    <source>
        <dbReference type="SAM" id="Phobius"/>
    </source>
</evidence>
<organism evidence="2 3">
    <name type="scientific">Sinanodonta woodiana</name>
    <name type="common">Chinese pond mussel</name>
    <name type="synonym">Anodonta woodiana</name>
    <dbReference type="NCBI Taxonomy" id="1069815"/>
    <lineage>
        <taxon>Eukaryota</taxon>
        <taxon>Metazoa</taxon>
        <taxon>Spiralia</taxon>
        <taxon>Lophotrochozoa</taxon>
        <taxon>Mollusca</taxon>
        <taxon>Bivalvia</taxon>
        <taxon>Autobranchia</taxon>
        <taxon>Heteroconchia</taxon>
        <taxon>Palaeoheterodonta</taxon>
        <taxon>Unionida</taxon>
        <taxon>Unionoidea</taxon>
        <taxon>Unionidae</taxon>
        <taxon>Unioninae</taxon>
        <taxon>Sinanodonta</taxon>
    </lineage>
</organism>
<feature type="transmembrane region" description="Helical" evidence="1">
    <location>
        <begin position="12"/>
        <end position="31"/>
    </location>
</feature>
<dbReference type="InterPro" id="IPR036848">
    <property type="entry name" value="Haemocyanin_C_sf"/>
</dbReference>
<keyword evidence="1" id="KW-0472">Membrane</keyword>
<dbReference type="SUPFAM" id="SSF81277">
    <property type="entry name" value="C-terminal domain of mollusc hemocyanin"/>
    <property type="match status" value="1"/>
</dbReference>
<dbReference type="PANTHER" id="PTHR21824">
    <property type="entry name" value="TRANSMEMBRANE PROTEIN 177"/>
    <property type="match status" value="1"/>
</dbReference>
<evidence type="ECO:0000313" key="3">
    <source>
        <dbReference type="Proteomes" id="UP001634394"/>
    </source>
</evidence>
<evidence type="ECO:0008006" key="4">
    <source>
        <dbReference type="Google" id="ProtNLM"/>
    </source>
</evidence>
<proteinExistence type="predicted"/>
<dbReference type="InterPro" id="IPR026620">
    <property type="entry name" value="TMEM177"/>
</dbReference>
<sequence>MAFKAIKFSSDSVQYAIGIGISALVGTTLYFNTFGINRWRKLHASIKNGKEEKLDEDTKKITEELTDFVLLKWDVKSVSNVDFFPSKHQDLIHKGSVALVKGGHIGIPWNFQYNSVSEIGDKLQNLSTRPDRKFDWNTQLGQELLQNCILSRNAKKFGIAREMMYVKSWSVHIEAVNQSFSSLGFFWTVNFLNGRFMLARHTKPWFRVIVYSLCGILWSTVYFLIKDRYNWYLDQQVDRKAAEISKELAEGGVEFYDKILKRNVCMRQMLGPEFERKYTARGNEVIGTFRNRHLPLYDRKVFVSQILKSMEEEELKKQTDASKS</sequence>
<dbReference type="AlphaFoldDB" id="A0ABD3T505"/>
<gene>
    <name evidence="2" type="ORF">ACJMK2_023393</name>
</gene>
<dbReference type="EMBL" id="JBJQND010000019">
    <property type="protein sequence ID" value="KAL3831670.1"/>
    <property type="molecule type" value="Genomic_DNA"/>
</dbReference>
<keyword evidence="1" id="KW-1133">Transmembrane helix</keyword>
<keyword evidence="3" id="KW-1185">Reference proteome</keyword>
<name>A0ABD3T505_SINWO</name>
<evidence type="ECO:0000313" key="2">
    <source>
        <dbReference type="EMBL" id="KAL3831670.1"/>
    </source>
</evidence>
<dbReference type="Proteomes" id="UP001634394">
    <property type="component" value="Unassembled WGS sequence"/>
</dbReference>
<keyword evidence="1" id="KW-0812">Transmembrane</keyword>
<accession>A0ABD3T505</accession>
<reference evidence="2 3" key="1">
    <citation type="submission" date="2024-11" db="EMBL/GenBank/DDBJ databases">
        <title>Chromosome-level genome assembly of the freshwater bivalve Anodonta woodiana.</title>
        <authorList>
            <person name="Chen X."/>
        </authorList>
    </citation>
    <scope>NUCLEOTIDE SEQUENCE [LARGE SCALE GENOMIC DNA]</scope>
    <source>
        <strain evidence="2">MN2024</strain>
        <tissue evidence="2">Gills</tissue>
    </source>
</reference>
<protein>
    <recommendedName>
        <fullName evidence="4">Transmembrane protein 177</fullName>
    </recommendedName>
</protein>
<dbReference type="PANTHER" id="PTHR21824:SF4">
    <property type="entry name" value="TRANSMEMBRANE PROTEIN 177"/>
    <property type="match status" value="1"/>
</dbReference>
<comment type="caution">
    <text evidence="2">The sequence shown here is derived from an EMBL/GenBank/DDBJ whole genome shotgun (WGS) entry which is preliminary data.</text>
</comment>
<feature type="transmembrane region" description="Helical" evidence="1">
    <location>
        <begin position="205"/>
        <end position="225"/>
    </location>
</feature>